<feature type="domain" description="DNA helicase Pif1-like 2B" evidence="3">
    <location>
        <begin position="258"/>
        <end position="300"/>
    </location>
</feature>
<keyword evidence="1" id="KW-0227">DNA damage</keyword>
<dbReference type="PANTHER" id="PTHR10492">
    <property type="match status" value="1"/>
</dbReference>
<dbReference type="GO" id="GO:0006310">
    <property type="term" value="P:DNA recombination"/>
    <property type="evidence" value="ECO:0007669"/>
    <property type="project" value="UniProtKB-KW"/>
</dbReference>
<dbReference type="InterPro" id="IPR027417">
    <property type="entry name" value="P-loop_NTPase"/>
</dbReference>
<reference evidence="5" key="1">
    <citation type="submission" date="2017-02" db="UniProtKB">
        <authorList>
            <consortium name="WormBaseParasite"/>
        </authorList>
    </citation>
    <scope>IDENTIFICATION</scope>
</reference>
<evidence type="ECO:0000259" key="3">
    <source>
        <dbReference type="Pfam" id="PF21530"/>
    </source>
</evidence>
<dbReference type="GO" id="GO:0016887">
    <property type="term" value="F:ATP hydrolysis activity"/>
    <property type="evidence" value="ECO:0007669"/>
    <property type="project" value="RHEA"/>
</dbReference>
<feature type="domain" description="DNA helicase Pif1-like DEAD-box helicase" evidence="2">
    <location>
        <begin position="24"/>
        <end position="141"/>
    </location>
</feature>
<dbReference type="SUPFAM" id="SSF52540">
    <property type="entry name" value="P-loop containing nucleoside triphosphate hydrolases"/>
    <property type="match status" value="1"/>
</dbReference>
<evidence type="ECO:0000259" key="2">
    <source>
        <dbReference type="Pfam" id="PF05970"/>
    </source>
</evidence>
<organism evidence="4 5">
    <name type="scientific">Parastrongyloides trichosuri</name>
    <name type="common">Possum-specific nematode worm</name>
    <dbReference type="NCBI Taxonomy" id="131310"/>
    <lineage>
        <taxon>Eukaryota</taxon>
        <taxon>Metazoa</taxon>
        <taxon>Ecdysozoa</taxon>
        <taxon>Nematoda</taxon>
        <taxon>Chromadorea</taxon>
        <taxon>Rhabditida</taxon>
        <taxon>Tylenchina</taxon>
        <taxon>Panagrolaimomorpha</taxon>
        <taxon>Strongyloidoidea</taxon>
        <taxon>Strongyloididae</taxon>
        <taxon>Parastrongyloides</taxon>
    </lineage>
</organism>
<dbReference type="GO" id="GO:0043139">
    <property type="term" value="F:5'-3' DNA helicase activity"/>
    <property type="evidence" value="ECO:0007669"/>
    <property type="project" value="UniProtKB-EC"/>
</dbReference>
<dbReference type="Pfam" id="PF05970">
    <property type="entry name" value="PIF1"/>
    <property type="match status" value="1"/>
</dbReference>
<dbReference type="CDD" id="cd18809">
    <property type="entry name" value="SF1_C_RecD"/>
    <property type="match status" value="1"/>
</dbReference>
<dbReference type="InterPro" id="IPR010285">
    <property type="entry name" value="DNA_helicase_pif1-like_DEAD"/>
</dbReference>
<evidence type="ECO:0000313" key="5">
    <source>
        <dbReference type="WBParaSite" id="PTRK_0000685500.1"/>
    </source>
</evidence>
<accession>A0A0N4ZGE7</accession>
<dbReference type="WBParaSite" id="PTRK_0000685500.1">
    <property type="protein sequence ID" value="PTRK_0000685500.1"/>
    <property type="gene ID" value="PTRK_0000685500"/>
</dbReference>
<keyword evidence="4" id="KW-1185">Reference proteome</keyword>
<name>A0A0N4ZGE7_PARTI</name>
<keyword evidence="1" id="KW-0234">DNA repair</keyword>
<comment type="catalytic activity">
    <reaction evidence="1">
        <text>ATP + H2O = ADP + phosphate + H(+)</text>
        <dbReference type="Rhea" id="RHEA:13065"/>
        <dbReference type="ChEBI" id="CHEBI:15377"/>
        <dbReference type="ChEBI" id="CHEBI:15378"/>
        <dbReference type="ChEBI" id="CHEBI:30616"/>
        <dbReference type="ChEBI" id="CHEBI:43474"/>
        <dbReference type="ChEBI" id="CHEBI:456216"/>
        <dbReference type="EC" id="5.6.2.3"/>
    </reaction>
</comment>
<keyword evidence="1" id="KW-0233">DNA recombination</keyword>
<dbReference type="Gene3D" id="3.40.50.300">
    <property type="entry name" value="P-loop containing nucleotide triphosphate hydrolases"/>
    <property type="match status" value="1"/>
</dbReference>
<dbReference type="GO" id="GO:0000723">
    <property type="term" value="P:telomere maintenance"/>
    <property type="evidence" value="ECO:0007669"/>
    <property type="project" value="InterPro"/>
</dbReference>
<dbReference type="EC" id="5.6.2.3" evidence="1"/>
<comment type="similarity">
    <text evidence="1">Belongs to the helicase family.</text>
</comment>
<keyword evidence="1" id="KW-0547">Nucleotide-binding</keyword>
<dbReference type="GO" id="GO:0006281">
    <property type="term" value="P:DNA repair"/>
    <property type="evidence" value="ECO:0007669"/>
    <property type="project" value="UniProtKB-KW"/>
</dbReference>
<dbReference type="GO" id="GO:0005524">
    <property type="term" value="F:ATP binding"/>
    <property type="evidence" value="ECO:0007669"/>
    <property type="project" value="UniProtKB-KW"/>
</dbReference>
<dbReference type="InterPro" id="IPR049163">
    <property type="entry name" value="Pif1-like_2B_dom"/>
</dbReference>
<evidence type="ECO:0000256" key="1">
    <source>
        <dbReference type="RuleBase" id="RU363044"/>
    </source>
</evidence>
<sequence>MPLNINDDDYVFSDKNVRKINKCDIHRLRQASAIFIDEVSMVCGVQLKYIDRAFSFVLRDRRPFGGKLIVLGGDFRQCLPIIKGATTEQLIQSTILCSRYFIHGYQVKKFTLNENMRANSDERDFAAFLLQIGNGVIRGRNDEELSLDGRMDNDRFVTVSEYMISTNNENNFLDEIFGLEYIRSVSKNNVALLCPTNKLVNEMNDRVIDRYYRNTEIFYSEDTLYFETDNVEGVDQLGITPEVRKYEQKYSNKYFTPDLLNTFNPTGYPLHALKIAKGCILMCLRNLDIKEGLCNGTRMVYIKTINEEGSTKKLFKCRSLDGAKTFLIAKVEHTPVNLKMAIPFTRNQFPVKIGYCMTINMFQGQTLDRVGLYLNELGIFSHGQLYVALSRAKSASSLKIKWSYPQNESRQGKIRNVINHSIIYMATNNIPQISLTQDMMDVYAGNRPLENVN</sequence>
<dbReference type="AlphaFoldDB" id="A0A0N4ZGE7"/>
<comment type="cofactor">
    <cofactor evidence="1">
        <name>Mg(2+)</name>
        <dbReference type="ChEBI" id="CHEBI:18420"/>
    </cofactor>
</comment>
<keyword evidence="1" id="KW-0378">Hydrolase</keyword>
<keyword evidence="1" id="KW-0067">ATP-binding</keyword>
<dbReference type="STRING" id="131310.A0A0N4ZGE7"/>
<proteinExistence type="inferred from homology"/>
<dbReference type="Proteomes" id="UP000038045">
    <property type="component" value="Unplaced"/>
</dbReference>
<protein>
    <recommendedName>
        <fullName evidence="1">ATP-dependent DNA helicase</fullName>
        <ecNumber evidence="1">5.6.2.3</ecNumber>
    </recommendedName>
</protein>
<dbReference type="Pfam" id="PF21530">
    <property type="entry name" value="Pif1_2B_dom"/>
    <property type="match status" value="1"/>
</dbReference>
<evidence type="ECO:0000313" key="4">
    <source>
        <dbReference type="Proteomes" id="UP000038045"/>
    </source>
</evidence>
<keyword evidence="1" id="KW-0347">Helicase</keyword>